<dbReference type="AlphaFoldDB" id="A0AAV4NL69"/>
<sequence length="114" mass="13652">MKPSVSFVGVSSLFYYLFPLIYKTDILSTRFRLFPLLESISPISFEDKPIEVHIEKEKRRRVESSASFDTCADLERKRRLQRHMLTSALRHVLWRYRNYISSARVDIQKRRTLI</sequence>
<organism evidence="2 3">
    <name type="scientific">Caerostris darwini</name>
    <dbReference type="NCBI Taxonomy" id="1538125"/>
    <lineage>
        <taxon>Eukaryota</taxon>
        <taxon>Metazoa</taxon>
        <taxon>Ecdysozoa</taxon>
        <taxon>Arthropoda</taxon>
        <taxon>Chelicerata</taxon>
        <taxon>Arachnida</taxon>
        <taxon>Araneae</taxon>
        <taxon>Araneomorphae</taxon>
        <taxon>Entelegynae</taxon>
        <taxon>Araneoidea</taxon>
        <taxon>Araneidae</taxon>
        <taxon>Caerostris</taxon>
    </lineage>
</organism>
<keyword evidence="1" id="KW-0812">Transmembrane</keyword>
<gene>
    <name evidence="2" type="ORF">CDAR_94101</name>
</gene>
<evidence type="ECO:0000313" key="3">
    <source>
        <dbReference type="Proteomes" id="UP001054837"/>
    </source>
</evidence>
<comment type="caution">
    <text evidence="2">The sequence shown here is derived from an EMBL/GenBank/DDBJ whole genome shotgun (WGS) entry which is preliminary data.</text>
</comment>
<name>A0AAV4NL69_9ARAC</name>
<reference evidence="2 3" key="1">
    <citation type="submission" date="2021-06" db="EMBL/GenBank/DDBJ databases">
        <title>Caerostris darwini draft genome.</title>
        <authorList>
            <person name="Kono N."/>
            <person name="Arakawa K."/>
        </authorList>
    </citation>
    <scope>NUCLEOTIDE SEQUENCE [LARGE SCALE GENOMIC DNA]</scope>
</reference>
<keyword evidence="3" id="KW-1185">Reference proteome</keyword>
<protein>
    <submittedName>
        <fullName evidence="2">Uncharacterized protein</fullName>
    </submittedName>
</protein>
<dbReference type="EMBL" id="BPLQ01001757">
    <property type="protein sequence ID" value="GIX85114.1"/>
    <property type="molecule type" value="Genomic_DNA"/>
</dbReference>
<evidence type="ECO:0000256" key="1">
    <source>
        <dbReference type="SAM" id="Phobius"/>
    </source>
</evidence>
<keyword evidence="1" id="KW-1133">Transmembrane helix</keyword>
<evidence type="ECO:0000313" key="2">
    <source>
        <dbReference type="EMBL" id="GIX85114.1"/>
    </source>
</evidence>
<feature type="transmembrane region" description="Helical" evidence="1">
    <location>
        <begin position="6"/>
        <end position="22"/>
    </location>
</feature>
<proteinExistence type="predicted"/>
<accession>A0AAV4NL69</accession>
<dbReference type="Proteomes" id="UP001054837">
    <property type="component" value="Unassembled WGS sequence"/>
</dbReference>
<keyword evidence="1" id="KW-0472">Membrane</keyword>